<feature type="region of interest" description="Disordered" evidence="1">
    <location>
        <begin position="708"/>
        <end position="734"/>
    </location>
</feature>
<feature type="region of interest" description="Disordered" evidence="1">
    <location>
        <begin position="659"/>
        <end position="692"/>
    </location>
</feature>
<keyword evidence="3" id="KW-1185">Reference proteome</keyword>
<evidence type="ECO:0000313" key="2">
    <source>
        <dbReference type="EMBL" id="KID82641.1"/>
    </source>
</evidence>
<feature type="compositionally biased region" description="Polar residues" evidence="1">
    <location>
        <begin position="709"/>
        <end position="720"/>
    </location>
</feature>
<dbReference type="PANTHER" id="PTHR11750">
    <property type="entry name" value="PROTEIN N-TERMINAL AMIDASE"/>
    <property type="match status" value="1"/>
</dbReference>
<feature type="compositionally biased region" description="Polar residues" evidence="1">
    <location>
        <begin position="280"/>
        <end position="305"/>
    </location>
</feature>
<dbReference type="AlphaFoldDB" id="A0A0B4GYR4"/>
<feature type="compositionally biased region" description="Polar residues" evidence="1">
    <location>
        <begin position="524"/>
        <end position="545"/>
    </location>
</feature>
<dbReference type="GO" id="GO:0070773">
    <property type="term" value="F:protein-N-terminal glutamine amidohydrolase activity"/>
    <property type="evidence" value="ECO:0007669"/>
    <property type="project" value="InterPro"/>
</dbReference>
<feature type="region of interest" description="Disordered" evidence="1">
    <location>
        <begin position="503"/>
        <end position="637"/>
    </location>
</feature>
<feature type="compositionally biased region" description="Basic and acidic residues" evidence="1">
    <location>
        <begin position="141"/>
        <end position="157"/>
    </location>
</feature>
<dbReference type="GO" id="GO:0008418">
    <property type="term" value="F:protein-N-terminal asparagine amidohydrolase activity"/>
    <property type="evidence" value="ECO:0007669"/>
    <property type="project" value="InterPro"/>
</dbReference>
<feature type="compositionally biased region" description="Polar residues" evidence="1">
    <location>
        <begin position="565"/>
        <end position="579"/>
    </location>
</feature>
<proteinExistence type="predicted"/>
<dbReference type="HOGENOM" id="CLU_009854_2_0_1"/>
<feature type="compositionally biased region" description="Polar residues" evidence="1">
    <location>
        <begin position="809"/>
        <end position="818"/>
    </location>
</feature>
<dbReference type="Proteomes" id="UP000031192">
    <property type="component" value="Unassembled WGS sequence"/>
</dbReference>
<evidence type="ECO:0000313" key="3">
    <source>
        <dbReference type="Proteomes" id="UP000031192"/>
    </source>
</evidence>
<organism evidence="2 3">
    <name type="scientific">Metarhizium guizhouense (strain ARSEF 977)</name>
    <dbReference type="NCBI Taxonomy" id="1276136"/>
    <lineage>
        <taxon>Eukaryota</taxon>
        <taxon>Fungi</taxon>
        <taxon>Dikarya</taxon>
        <taxon>Ascomycota</taxon>
        <taxon>Pezizomycotina</taxon>
        <taxon>Sordariomycetes</taxon>
        <taxon>Hypocreomycetidae</taxon>
        <taxon>Hypocreales</taxon>
        <taxon>Clavicipitaceae</taxon>
        <taxon>Metarhizium</taxon>
    </lineage>
</organism>
<feature type="region of interest" description="Disordered" evidence="1">
    <location>
        <begin position="280"/>
        <end position="331"/>
    </location>
</feature>
<accession>A0A0B4GYR4</accession>
<feature type="compositionally biased region" description="Low complexity" evidence="1">
    <location>
        <begin position="430"/>
        <end position="439"/>
    </location>
</feature>
<dbReference type="InterPro" id="IPR036526">
    <property type="entry name" value="C-N_Hydrolase_sf"/>
</dbReference>
<sequence>MAWLTRDDPRPFSRMPNEPDLDSLTYWVTRLEPLIRSDNQEEIIVVFCNRTGTEGDATYSGTSAVIGIHDGEVKVYGLLGRGEKELLVVDTNSRPYAKMVYRPDPDSDVNGPIERSPTVQFSTDKSNTSNTTGEATSNPAPKEETSSKSSQEKKEKPAANGINSNEYALYEAASSKSRERTGGTESLPVKRQGYGADSLPFAPQNHLKESSKRRQAPTIDLKSCPKLNGQNGAFKSSDMDTFNIPTPSAPSPTPMAIRPKLIIPDSPLAKPYQYTMRNPTSAASEMSIQSIRSNESEASTQTVRSNPRPPEDSTPYPHSGMPFSGYPSKSDKRIYGGHVSIRHHGDFTPITPFDDASPQSPRLFWRPPSDMMRTPEIGAIQPSGTFFARKPEPFPWSDINPRLLPSNQPSHGDRKQNDSTSLQHARRKNSASPESSTSSRRARLTNSTKQTSNEGLPPKKRSPSKSRSASTTRSNDVAVPETELNVEMSPELSRRFVHLAHRSDSNARQFEHTSGTPPIPNRPSSPKSRNCSRTRPSDTTESWDQTIHIVASPSLMDSEGGRPSSAVQTVGSQMQQLPSSRFVHHRSNSSTGLASDRKGSPFTGSNIKRPGSRATSRGRQPGPKVSPTKADVAVGQPLRAPSVDSVTAAAYYLQFRKPLSQCRDSPGGGGRQESRRQGSRRRSSQSHDMSQFERVEAIICPNCPVHGTRSASADQSNNRIPMSRPVEPLDPLVPQPMDEETVVVAPRPATVPPPNPVQNNTTPNQPQSLEKRQDQANGETSRDSPKIEGMASSDQSSLETVSPKKKSPDTPTFLSTFNPPTPKAMSFSPDILGADSFSDKEYSKDEAKISLLTGTASVPGLQVSGVMS</sequence>
<dbReference type="PANTHER" id="PTHR11750:SF26">
    <property type="entry name" value="PROTEIN N-TERMINAL AMIDASE"/>
    <property type="match status" value="1"/>
</dbReference>
<name>A0A0B4GYR4_METGA</name>
<evidence type="ECO:0000256" key="1">
    <source>
        <dbReference type="SAM" id="MobiDB-lite"/>
    </source>
</evidence>
<dbReference type="EMBL" id="AZNH01000079">
    <property type="protein sequence ID" value="KID82641.1"/>
    <property type="molecule type" value="Genomic_DNA"/>
</dbReference>
<feature type="compositionally biased region" description="Low complexity" evidence="1">
    <location>
        <begin position="465"/>
        <end position="474"/>
    </location>
</feature>
<feature type="compositionally biased region" description="Polar residues" evidence="1">
    <location>
        <begin position="117"/>
        <end position="139"/>
    </location>
</feature>
<dbReference type="GO" id="GO:0030163">
    <property type="term" value="P:protein catabolic process"/>
    <property type="evidence" value="ECO:0007669"/>
    <property type="project" value="TreeGrafter"/>
</dbReference>
<feature type="compositionally biased region" description="Basic and acidic residues" evidence="1">
    <location>
        <begin position="769"/>
        <end position="786"/>
    </location>
</feature>
<feature type="region of interest" description="Disordered" evidence="1">
    <location>
        <begin position="746"/>
        <end position="824"/>
    </location>
</feature>
<gene>
    <name evidence="2" type="ORF">MGU_10053</name>
</gene>
<feature type="region of interest" description="Disordered" evidence="1">
    <location>
        <begin position="350"/>
        <end position="488"/>
    </location>
</feature>
<feature type="region of interest" description="Disordered" evidence="1">
    <location>
        <begin position="98"/>
        <end position="257"/>
    </location>
</feature>
<reference evidence="2 3" key="1">
    <citation type="journal article" date="2014" name="Proc. Natl. Acad. Sci. U.S.A.">
        <title>Trajectory and genomic determinants of fungal-pathogen speciation and host adaptation.</title>
        <authorList>
            <person name="Hu X."/>
            <person name="Xiao G."/>
            <person name="Zheng P."/>
            <person name="Shang Y."/>
            <person name="Su Y."/>
            <person name="Zhang X."/>
            <person name="Liu X."/>
            <person name="Zhan S."/>
            <person name="St Leger R.J."/>
            <person name="Wang C."/>
        </authorList>
    </citation>
    <scope>NUCLEOTIDE SEQUENCE [LARGE SCALE GENOMIC DNA]</scope>
    <source>
        <strain evidence="2 3">ARSEF 977</strain>
    </source>
</reference>
<dbReference type="InterPro" id="IPR039703">
    <property type="entry name" value="Nta1"/>
</dbReference>
<comment type="caution">
    <text evidence="2">The sequence shown here is derived from an EMBL/GenBank/DDBJ whole genome shotgun (WGS) entry which is preliminary data.</text>
</comment>
<feature type="compositionally biased region" description="Low complexity" evidence="1">
    <location>
        <begin position="757"/>
        <end position="767"/>
    </location>
</feature>
<feature type="compositionally biased region" description="Polar residues" evidence="1">
    <location>
        <begin position="444"/>
        <end position="454"/>
    </location>
</feature>
<protein>
    <submittedName>
        <fullName evidence="2">N-terminal amidase</fullName>
    </submittedName>
</protein>
<dbReference type="Gene3D" id="3.60.110.10">
    <property type="entry name" value="Carbon-nitrogen hydrolase"/>
    <property type="match status" value="1"/>
</dbReference>